<sequence>MAARTRPAWQHGSAPGVRALRIATLVAAAVGIVAALVAFPTLPAVIPTHFGITGEADAFGPRWTLLPLLALWAALQLLFAWVSTHPEWGNLPVAITEANAQRVYRETERMLVLLGAALVVVFGGIVLAIVGLPGQLVLGIGVVAVLVVTVVGIVRIVRAA</sequence>
<keyword evidence="4" id="KW-1185">Reference proteome</keyword>
<evidence type="ECO:0000256" key="1">
    <source>
        <dbReference type="SAM" id="Phobius"/>
    </source>
</evidence>
<feature type="transmembrane region" description="Helical" evidence="1">
    <location>
        <begin position="20"/>
        <end position="42"/>
    </location>
</feature>
<keyword evidence="1" id="KW-0472">Membrane</keyword>
<dbReference type="Proteomes" id="UP000198822">
    <property type="component" value="Chromosome I"/>
</dbReference>
<feature type="transmembrane region" description="Helical" evidence="1">
    <location>
        <begin position="136"/>
        <end position="157"/>
    </location>
</feature>
<gene>
    <name evidence="3" type="ORF">SAMN04489720_3147</name>
</gene>
<dbReference type="OrthoDB" id="9808690at2"/>
<keyword evidence="1" id="KW-1133">Transmembrane helix</keyword>
<dbReference type="InterPro" id="IPR012867">
    <property type="entry name" value="DUF1648"/>
</dbReference>
<feature type="transmembrane region" description="Helical" evidence="1">
    <location>
        <begin position="62"/>
        <end position="82"/>
    </location>
</feature>
<dbReference type="EMBL" id="LT629695">
    <property type="protein sequence ID" value="SDH99852.1"/>
    <property type="molecule type" value="Genomic_DNA"/>
</dbReference>
<proteinExistence type="predicted"/>
<feature type="domain" description="DUF1648" evidence="2">
    <location>
        <begin position="28"/>
        <end position="66"/>
    </location>
</feature>
<dbReference type="RefSeq" id="WP_092506551.1">
    <property type="nucleotide sequence ID" value="NZ_LT629695.1"/>
</dbReference>
<protein>
    <recommendedName>
        <fullName evidence="2">DUF1648 domain-containing protein</fullName>
    </recommendedName>
</protein>
<name>A0A1G8GZM2_9MICO</name>
<keyword evidence="1" id="KW-0812">Transmembrane</keyword>
<accession>A0A1G8GZM2</accession>
<evidence type="ECO:0000313" key="4">
    <source>
        <dbReference type="Proteomes" id="UP000198822"/>
    </source>
</evidence>
<dbReference type="AlphaFoldDB" id="A0A1G8GZM2"/>
<evidence type="ECO:0000313" key="3">
    <source>
        <dbReference type="EMBL" id="SDH99852.1"/>
    </source>
</evidence>
<dbReference type="STRING" id="399736.SAMN04489720_3147"/>
<reference evidence="4" key="1">
    <citation type="submission" date="2016-10" db="EMBL/GenBank/DDBJ databases">
        <authorList>
            <person name="Varghese N."/>
            <person name="Submissions S."/>
        </authorList>
    </citation>
    <scope>NUCLEOTIDE SEQUENCE [LARGE SCALE GENOMIC DNA]</scope>
    <source>
        <strain evidence="4">DSM 22002</strain>
    </source>
</reference>
<dbReference type="Pfam" id="PF07853">
    <property type="entry name" value="DUF1648"/>
    <property type="match status" value="1"/>
</dbReference>
<feature type="transmembrane region" description="Helical" evidence="1">
    <location>
        <begin position="111"/>
        <end position="130"/>
    </location>
</feature>
<evidence type="ECO:0000259" key="2">
    <source>
        <dbReference type="Pfam" id="PF07853"/>
    </source>
</evidence>
<organism evidence="3 4">
    <name type="scientific">Agrococcus jejuensis</name>
    <dbReference type="NCBI Taxonomy" id="399736"/>
    <lineage>
        <taxon>Bacteria</taxon>
        <taxon>Bacillati</taxon>
        <taxon>Actinomycetota</taxon>
        <taxon>Actinomycetes</taxon>
        <taxon>Micrococcales</taxon>
        <taxon>Microbacteriaceae</taxon>
        <taxon>Agrococcus</taxon>
    </lineage>
</organism>